<evidence type="ECO:0000256" key="1">
    <source>
        <dbReference type="SAM" id="MobiDB-lite"/>
    </source>
</evidence>
<reference evidence="3 4" key="1">
    <citation type="submission" date="2020-04" db="EMBL/GenBank/DDBJ databases">
        <title>MicrobeNet Type strains.</title>
        <authorList>
            <person name="Nicholson A.C."/>
        </authorList>
    </citation>
    <scope>NUCLEOTIDE SEQUENCE [LARGE SCALE GENOMIC DNA]</scope>
    <source>
        <strain evidence="3 4">ATCC 23612</strain>
    </source>
</reference>
<keyword evidence="2" id="KW-1133">Transmembrane helix</keyword>
<organism evidence="3 4">
    <name type="scientific">Nocardiopsis alborubida</name>
    <dbReference type="NCBI Taxonomy" id="146802"/>
    <lineage>
        <taxon>Bacteria</taxon>
        <taxon>Bacillati</taxon>
        <taxon>Actinomycetota</taxon>
        <taxon>Actinomycetes</taxon>
        <taxon>Streptosporangiales</taxon>
        <taxon>Nocardiopsidaceae</taxon>
        <taxon>Nocardiopsis</taxon>
    </lineage>
</organism>
<proteinExistence type="predicted"/>
<dbReference type="AlphaFoldDB" id="A0A7X6MHF8"/>
<sequence length="57" mass="5823">MGSAGGLDTALLITGSLALIGTAVVVWFRTRKTGPATTPPEPREGRSDRLDPVSGTA</sequence>
<dbReference type="Proteomes" id="UP000553209">
    <property type="component" value="Unassembled WGS sequence"/>
</dbReference>
<feature type="compositionally biased region" description="Basic and acidic residues" evidence="1">
    <location>
        <begin position="41"/>
        <end position="51"/>
    </location>
</feature>
<feature type="region of interest" description="Disordered" evidence="1">
    <location>
        <begin position="32"/>
        <end position="57"/>
    </location>
</feature>
<keyword evidence="2" id="KW-0472">Membrane</keyword>
<keyword evidence="4" id="KW-1185">Reference proteome</keyword>
<evidence type="ECO:0000256" key="2">
    <source>
        <dbReference type="SAM" id="Phobius"/>
    </source>
</evidence>
<feature type="transmembrane region" description="Helical" evidence="2">
    <location>
        <begin position="6"/>
        <end position="28"/>
    </location>
</feature>
<comment type="caution">
    <text evidence="3">The sequence shown here is derived from an EMBL/GenBank/DDBJ whole genome shotgun (WGS) entry which is preliminary data.</text>
</comment>
<evidence type="ECO:0008006" key="5">
    <source>
        <dbReference type="Google" id="ProtNLM"/>
    </source>
</evidence>
<gene>
    <name evidence="3" type="ORF">HGB44_17750</name>
</gene>
<keyword evidence="2" id="KW-0812">Transmembrane</keyword>
<evidence type="ECO:0000313" key="4">
    <source>
        <dbReference type="Proteomes" id="UP000553209"/>
    </source>
</evidence>
<accession>A0A7X6MHF8</accession>
<dbReference type="EMBL" id="JAAXPG010000016">
    <property type="protein sequence ID" value="NKY99495.1"/>
    <property type="molecule type" value="Genomic_DNA"/>
</dbReference>
<evidence type="ECO:0000313" key="3">
    <source>
        <dbReference type="EMBL" id="NKY99495.1"/>
    </source>
</evidence>
<protein>
    <recommendedName>
        <fullName evidence="5">LPXTG cell wall anchor domain-containing protein</fullName>
    </recommendedName>
</protein>
<dbReference type="RefSeq" id="WP_168444045.1">
    <property type="nucleotide sequence ID" value="NZ_JAAXPG010000016.1"/>
</dbReference>
<name>A0A7X6MHF8_9ACTN</name>